<dbReference type="EMBL" id="LJAM02000492">
    <property type="protein sequence ID" value="RAP70025.1"/>
    <property type="molecule type" value="Genomic_DNA"/>
</dbReference>
<protein>
    <submittedName>
        <fullName evidence="2">Phage integrase</fullName>
    </submittedName>
</protein>
<keyword evidence="3" id="KW-1185">Reference proteome</keyword>
<evidence type="ECO:0000256" key="1">
    <source>
        <dbReference type="SAM" id="MobiDB-lite"/>
    </source>
</evidence>
<sequence length="91" mass="10408">MLLGISAVEFKGSLIALMEEAINQARNKHRLWALYRPIQWYIWCAENYSKLGFSVVYAQELESLEIPGNPKGEAVRQEDPECGPLNRTLEL</sequence>
<feature type="region of interest" description="Disordered" evidence="1">
    <location>
        <begin position="67"/>
        <end position="91"/>
    </location>
</feature>
<proteinExistence type="predicted"/>
<reference evidence="2" key="1">
    <citation type="submission" date="2018-04" db="EMBL/GenBank/DDBJ databases">
        <title>Genomes of the Obligate Erwinia dacicola and Facultative Enterobacter sp. OLF Endosymbionts of the Olive Fruit fly, Bactrocera oleae.</title>
        <authorList>
            <person name="Estes A.M."/>
            <person name="Hearn D.J."/>
            <person name="Agarwal S."/>
            <person name="Pierson E.A."/>
            <person name="Dunning-Hotopp J.C."/>
        </authorList>
    </citation>
    <scope>NUCLEOTIDE SEQUENCE [LARGE SCALE GENOMIC DNA]</scope>
    <source>
        <strain evidence="2">Oroville</strain>
    </source>
</reference>
<comment type="caution">
    <text evidence="2">The sequence shown here is derived from an EMBL/GenBank/DDBJ whole genome shotgun (WGS) entry which is preliminary data.</text>
</comment>
<accession>A0A328TM14</accession>
<evidence type="ECO:0000313" key="3">
    <source>
        <dbReference type="Proteomes" id="UP000244334"/>
    </source>
</evidence>
<name>A0A328TM14_9GAMM</name>
<dbReference type="AlphaFoldDB" id="A0A328TM14"/>
<dbReference type="Proteomes" id="UP000244334">
    <property type="component" value="Unassembled WGS sequence"/>
</dbReference>
<gene>
    <name evidence="2" type="ORF">ACZ87_03178</name>
</gene>
<evidence type="ECO:0000313" key="2">
    <source>
        <dbReference type="EMBL" id="RAP70025.1"/>
    </source>
</evidence>
<organism evidence="2 3">
    <name type="scientific">Candidatus Erwinia dacicola</name>
    <dbReference type="NCBI Taxonomy" id="252393"/>
    <lineage>
        <taxon>Bacteria</taxon>
        <taxon>Pseudomonadati</taxon>
        <taxon>Pseudomonadota</taxon>
        <taxon>Gammaproteobacteria</taxon>
        <taxon>Enterobacterales</taxon>
        <taxon>Erwiniaceae</taxon>
        <taxon>Erwinia</taxon>
    </lineage>
</organism>